<evidence type="ECO:0000313" key="3">
    <source>
        <dbReference type="Proteomes" id="UP000228945"/>
    </source>
</evidence>
<dbReference type="OrthoDB" id="72299at2"/>
<proteinExistence type="predicted"/>
<feature type="domain" description="DUF4062" evidence="1">
    <location>
        <begin position="6"/>
        <end position="88"/>
    </location>
</feature>
<dbReference type="AlphaFoldDB" id="A0A2D2AWV7"/>
<accession>A0A2D2AWV7</accession>
<name>A0A2D2AWV7_9CAUL</name>
<organism evidence="2 3">
    <name type="scientific">Caulobacter mirabilis</name>
    <dbReference type="NCBI Taxonomy" id="69666"/>
    <lineage>
        <taxon>Bacteria</taxon>
        <taxon>Pseudomonadati</taxon>
        <taxon>Pseudomonadota</taxon>
        <taxon>Alphaproteobacteria</taxon>
        <taxon>Caulobacterales</taxon>
        <taxon>Caulobacteraceae</taxon>
        <taxon>Caulobacter</taxon>
    </lineage>
</organism>
<dbReference type="KEGG" id="cmb:CSW64_08580"/>
<protein>
    <recommendedName>
        <fullName evidence="1">DUF4062 domain-containing protein</fullName>
    </recommendedName>
</protein>
<dbReference type="RefSeq" id="WP_099621722.1">
    <property type="nucleotide sequence ID" value="NZ_CP024201.1"/>
</dbReference>
<evidence type="ECO:0000259" key="1">
    <source>
        <dbReference type="Pfam" id="PF13271"/>
    </source>
</evidence>
<dbReference type="EMBL" id="CP024201">
    <property type="protein sequence ID" value="ATQ42465.1"/>
    <property type="molecule type" value="Genomic_DNA"/>
</dbReference>
<sequence length="322" mass="36026">MKRKLQVFISSTYSDLLVERQAAVLAVLKAGHIPAGMELFTAGDKSQLDTIKRWIDESDVYMLILGGRYGSIEPSSSLSYTELEYDYAVSEGKPLFSVVINDQALEDRIKSEGSKVMEGENPSKLKEFRTKVLSNISSFFSDEKDIKLAVHESLSDFAAKADLSGWVSRSEIPNVKALTEEIEKLREENRILKESPTEKRIESTKEKPSDKVQETINILHDQKITVPANVMATGEDWETTALHFFVSNRENLINGATNSINSSDAETFMYGKIAPKLIVHGVMENEKVPGARYRRSSVTKFGQSVLAELDRRGLKKKTTKPA</sequence>
<gene>
    <name evidence="2" type="ORF">CSW64_08580</name>
</gene>
<reference evidence="2 3" key="1">
    <citation type="submission" date="2017-10" db="EMBL/GenBank/DDBJ databases">
        <title>Genome sequence of Caulobacter mirabilis FWC38.</title>
        <authorList>
            <person name="Fiebig A."/>
            <person name="Crosson S."/>
        </authorList>
    </citation>
    <scope>NUCLEOTIDE SEQUENCE [LARGE SCALE GENOMIC DNA]</scope>
    <source>
        <strain evidence="2 3">FWC 38</strain>
    </source>
</reference>
<evidence type="ECO:0000313" key="2">
    <source>
        <dbReference type="EMBL" id="ATQ42465.1"/>
    </source>
</evidence>
<keyword evidence="3" id="KW-1185">Reference proteome</keyword>
<dbReference type="Proteomes" id="UP000228945">
    <property type="component" value="Chromosome"/>
</dbReference>
<dbReference type="InterPro" id="IPR025139">
    <property type="entry name" value="DUF4062"/>
</dbReference>
<dbReference type="Pfam" id="PF13271">
    <property type="entry name" value="DUF4062"/>
    <property type="match status" value="1"/>
</dbReference>